<name>A0A0N4XHK0_NIPBR</name>
<organism evidence="3">
    <name type="scientific">Nippostrongylus brasiliensis</name>
    <name type="common">Rat hookworm</name>
    <dbReference type="NCBI Taxonomy" id="27835"/>
    <lineage>
        <taxon>Eukaryota</taxon>
        <taxon>Metazoa</taxon>
        <taxon>Ecdysozoa</taxon>
        <taxon>Nematoda</taxon>
        <taxon>Chromadorea</taxon>
        <taxon>Rhabditida</taxon>
        <taxon>Rhabditina</taxon>
        <taxon>Rhabditomorpha</taxon>
        <taxon>Strongyloidea</taxon>
        <taxon>Heligmosomidae</taxon>
        <taxon>Nippostrongylus</taxon>
    </lineage>
</organism>
<reference evidence="3" key="1">
    <citation type="submission" date="2017-02" db="UniProtKB">
        <authorList>
            <consortium name="WormBaseParasite"/>
        </authorList>
    </citation>
    <scope>IDENTIFICATION</scope>
</reference>
<dbReference type="WBParaSite" id="NBR_0000200201-mRNA-1">
    <property type="protein sequence ID" value="NBR_0000200201-mRNA-1"/>
    <property type="gene ID" value="NBR_0000200201"/>
</dbReference>
<evidence type="ECO:0000313" key="2">
    <source>
        <dbReference type="Proteomes" id="UP000271162"/>
    </source>
</evidence>
<proteinExistence type="predicted"/>
<evidence type="ECO:0000313" key="3">
    <source>
        <dbReference type="WBParaSite" id="NBR_0000200201-mRNA-1"/>
    </source>
</evidence>
<reference evidence="1 2" key="2">
    <citation type="submission" date="2018-11" db="EMBL/GenBank/DDBJ databases">
        <authorList>
            <consortium name="Pathogen Informatics"/>
        </authorList>
    </citation>
    <scope>NUCLEOTIDE SEQUENCE [LARGE SCALE GENOMIC DNA]</scope>
</reference>
<keyword evidence="2" id="KW-1185">Reference proteome</keyword>
<evidence type="ECO:0000313" key="1">
    <source>
        <dbReference type="EMBL" id="VDL65592.1"/>
    </source>
</evidence>
<sequence length="85" mass="9295">MRSRYLPIAWLAGDGWSPEWLLLLLNIAVYVRPAERNVEIGQSLIQGSLVQLKQNILAAMGATSLDLTVNLTSPFRQASEGGEKG</sequence>
<gene>
    <name evidence="1" type="ORF">NBR_LOCUS2003</name>
</gene>
<dbReference type="AlphaFoldDB" id="A0A0N4XHK0"/>
<accession>A0A0N4XHK0</accession>
<protein>
    <submittedName>
        <fullName evidence="3">Transcriptional regulator</fullName>
    </submittedName>
</protein>
<dbReference type="EMBL" id="UYSL01001972">
    <property type="protein sequence ID" value="VDL65592.1"/>
    <property type="molecule type" value="Genomic_DNA"/>
</dbReference>
<dbReference type="Proteomes" id="UP000271162">
    <property type="component" value="Unassembled WGS sequence"/>
</dbReference>